<evidence type="ECO:0000259" key="4">
    <source>
        <dbReference type="Pfam" id="PF13193"/>
    </source>
</evidence>
<dbReference type="InterPro" id="IPR045851">
    <property type="entry name" value="AMP-bd_C_sf"/>
</dbReference>
<evidence type="ECO:0000259" key="1">
    <source>
        <dbReference type="Pfam" id="PF00501"/>
    </source>
</evidence>
<dbReference type="Gene3D" id="3.40.50.12780">
    <property type="entry name" value="N-terminal domain of ligase-like"/>
    <property type="match status" value="1"/>
</dbReference>
<evidence type="ECO:0000313" key="5">
    <source>
        <dbReference type="EMBL" id="MDQ0443693.1"/>
    </source>
</evidence>
<organism evidence="5 6">
    <name type="scientific">Methylobacterium persicinum</name>
    <dbReference type="NCBI Taxonomy" id="374426"/>
    <lineage>
        <taxon>Bacteria</taxon>
        <taxon>Pseudomonadati</taxon>
        <taxon>Pseudomonadota</taxon>
        <taxon>Alphaproteobacteria</taxon>
        <taxon>Hyphomicrobiales</taxon>
        <taxon>Methylobacteriaceae</taxon>
        <taxon>Methylobacterium</taxon>
    </lineage>
</organism>
<dbReference type="EMBL" id="JAUSVV010000007">
    <property type="protein sequence ID" value="MDQ0443693.1"/>
    <property type="molecule type" value="Genomic_DNA"/>
</dbReference>
<dbReference type="Pfam" id="PF00975">
    <property type="entry name" value="Thioesterase"/>
    <property type="match status" value="1"/>
</dbReference>
<dbReference type="SUPFAM" id="SSF47336">
    <property type="entry name" value="ACP-like"/>
    <property type="match status" value="1"/>
</dbReference>
<dbReference type="PROSITE" id="PS00455">
    <property type="entry name" value="AMP_BINDING"/>
    <property type="match status" value="1"/>
</dbReference>
<accession>A0ABU0HMY6</accession>
<dbReference type="InterPro" id="IPR025110">
    <property type="entry name" value="AMP-bd_C"/>
</dbReference>
<dbReference type="InterPro" id="IPR000873">
    <property type="entry name" value="AMP-dep_synth/lig_dom"/>
</dbReference>
<dbReference type="PANTHER" id="PTHR45527">
    <property type="entry name" value="NONRIBOSOMAL PEPTIDE SYNTHETASE"/>
    <property type="match status" value="1"/>
</dbReference>
<dbReference type="InterPro" id="IPR042099">
    <property type="entry name" value="ANL_N_sf"/>
</dbReference>
<dbReference type="InterPro" id="IPR020845">
    <property type="entry name" value="AMP-binding_CS"/>
</dbReference>
<dbReference type="SUPFAM" id="SSF53474">
    <property type="entry name" value="alpha/beta-Hydrolases"/>
    <property type="match status" value="1"/>
</dbReference>
<dbReference type="Pfam" id="PF13193">
    <property type="entry name" value="AMP-binding_C"/>
    <property type="match status" value="1"/>
</dbReference>
<dbReference type="Proteomes" id="UP001236369">
    <property type="component" value="Unassembled WGS sequence"/>
</dbReference>
<dbReference type="InterPro" id="IPR009081">
    <property type="entry name" value="PP-bd_ACP"/>
</dbReference>
<dbReference type="Pfam" id="PF00550">
    <property type="entry name" value="PP-binding"/>
    <property type="match status" value="1"/>
</dbReference>
<dbReference type="Gene3D" id="1.10.1200.10">
    <property type="entry name" value="ACP-like"/>
    <property type="match status" value="1"/>
</dbReference>
<dbReference type="SUPFAM" id="SSF56801">
    <property type="entry name" value="Acetyl-CoA synthetase-like"/>
    <property type="match status" value="1"/>
</dbReference>
<dbReference type="InterPro" id="IPR001031">
    <property type="entry name" value="Thioesterase"/>
</dbReference>
<evidence type="ECO:0000259" key="2">
    <source>
        <dbReference type="Pfam" id="PF00550"/>
    </source>
</evidence>
<keyword evidence="6" id="KW-1185">Reference proteome</keyword>
<protein>
    <submittedName>
        <fullName evidence="5">Non-ribosomal peptide synthetase component F/thioesterase domain-containing protein</fullName>
    </submittedName>
</protein>
<evidence type="ECO:0000259" key="3">
    <source>
        <dbReference type="Pfam" id="PF00975"/>
    </source>
</evidence>
<gene>
    <name evidence="5" type="ORF">QO016_003198</name>
</gene>
<feature type="domain" description="AMP-binding enzyme C-terminal" evidence="4">
    <location>
        <begin position="456"/>
        <end position="530"/>
    </location>
</feature>
<proteinExistence type="predicted"/>
<dbReference type="Gene3D" id="3.40.50.1820">
    <property type="entry name" value="alpha/beta hydrolase"/>
    <property type="match status" value="1"/>
</dbReference>
<dbReference type="InterPro" id="IPR036736">
    <property type="entry name" value="ACP-like_sf"/>
</dbReference>
<feature type="domain" description="AMP-dependent synthetase/ligase" evidence="1">
    <location>
        <begin position="55"/>
        <end position="402"/>
    </location>
</feature>
<feature type="domain" description="Thioesterase" evidence="3">
    <location>
        <begin position="645"/>
        <end position="743"/>
    </location>
</feature>
<sequence length="895" mass="95824">MDTTVIATRTRGAAWNGWTIPRIRALDENGPENRPFERLPAGFTECPVHTHLVAATAQGPDRIAVEDGRQSFRRGDFLAAVERLARAIAGLTPPGAPIGLLLPKGVLQPLAMASCLAAGRPFVFLDDDSPPTRIAQILSAGRIPAVVVQGFGGPRPAGIPDGVRLLDVALATAEADCHPCPDHPLPTVDVDDPAAILYTSGSTGEPKGIVNSQRALLQRVLQQAEAIHAGPEDAFLPLSAPGTIAGTRECLTALLTGARLCLFDPVKVGLPGLRRQIRSRRVTTLYAVPALFRLLFEGADPNDLATLRVIRLGGDRVLWSDFDLMRSKAPGCLMQVGYSSTETTGAQWFVPPDAPRTGPCIPIGYILPGVAYRIVDADGAPVGAGETGELHVAGRHVALGLWRDGRCEPWTATPDGLGRILATGDLVRDGAEGLVEHVGRVDRQVKVNGRRVEPAELEGVLRTLPGILDAAVAAPATQGNAILVAFIATRRPDPDLAALARAHIRRVLPPALHPVRIHVLREIPRLPSFKLDLQGLLAIDQATTGPLGGERNGETTRPDVNPAEAVGTAWRGILGKRAAASAVSWAEAGGDSLGLMRLHALLEERLGRRIPPSALRADMRARDMAAFLATMTPVPTEAADPRPEVFILPGVLGECPGLASFMREAAGDVRFSCLRYPDWRATPDPKRCIARLVEEATAQVEAACPQGRVRLAGYSLGGPVAAEVASRLAERGREIAFLGILDACIVPVPPSARRSLAQKVRRYADGLDSPIRMLARPWLRRLANRIGFEGMGGIPGRLPGRLRFEVDTEIADLVRSRAYTAWVAAPAKPRLDCRVTVFRSEEARPGVPRDLGWSAVSDRIDVIDVGGSHLAMLQEPFRQTTARLFTTKIEQSLAV</sequence>
<dbReference type="Pfam" id="PF00501">
    <property type="entry name" value="AMP-binding"/>
    <property type="match status" value="1"/>
</dbReference>
<dbReference type="Gene3D" id="3.30.300.30">
    <property type="match status" value="1"/>
</dbReference>
<dbReference type="InterPro" id="IPR029058">
    <property type="entry name" value="AB_hydrolase_fold"/>
</dbReference>
<comment type="caution">
    <text evidence="5">The sequence shown here is derived from an EMBL/GenBank/DDBJ whole genome shotgun (WGS) entry which is preliminary data.</text>
</comment>
<reference evidence="5 6" key="1">
    <citation type="submission" date="2023-07" db="EMBL/GenBank/DDBJ databases">
        <title>Genomic Encyclopedia of Type Strains, Phase IV (KMG-IV): sequencing the most valuable type-strain genomes for metagenomic binning, comparative biology and taxonomic classification.</title>
        <authorList>
            <person name="Goeker M."/>
        </authorList>
    </citation>
    <scope>NUCLEOTIDE SEQUENCE [LARGE SCALE GENOMIC DNA]</scope>
    <source>
        <strain evidence="5 6">DSM 19562</strain>
    </source>
</reference>
<feature type="domain" description="Carrier" evidence="2">
    <location>
        <begin position="566"/>
        <end position="628"/>
    </location>
</feature>
<name>A0ABU0HMY6_9HYPH</name>
<dbReference type="RefSeq" id="WP_238252532.1">
    <property type="nucleotide sequence ID" value="NZ_BPQX01000055.1"/>
</dbReference>
<dbReference type="PANTHER" id="PTHR45527:SF1">
    <property type="entry name" value="FATTY ACID SYNTHASE"/>
    <property type="match status" value="1"/>
</dbReference>
<evidence type="ECO:0000313" key="6">
    <source>
        <dbReference type="Proteomes" id="UP001236369"/>
    </source>
</evidence>